<sequence length="246" mass="27025">MVVRQVPAVPERKPHATMDDPFSDGATPNSSLVPAHKSPATFVSNFWAILTSGSERGRKRKIIDHDAVPPSPPLPVLQIPPRPREKVKTGNLRSTRAPSPPTPHRRLTASYPTEASTFKSNMVSHSPSQRLAAGAVRGLRTSFFLPPSLHSWLPPSSAGPASLRLPTLYSHGPQPQTPRSVHHSKSLMPSIFRPAALLPKIIWIRRKRGVLAQRTDRHRHGLDLPFYLARVVFGIFPPIGPKSGTI</sequence>
<accession>A0AAD7GPI4</accession>
<proteinExistence type="predicted"/>
<evidence type="ECO:0000313" key="3">
    <source>
        <dbReference type="Proteomes" id="UP001221757"/>
    </source>
</evidence>
<feature type="region of interest" description="Disordered" evidence="1">
    <location>
        <begin position="62"/>
        <end position="108"/>
    </location>
</feature>
<dbReference type="AlphaFoldDB" id="A0AAD7GPI4"/>
<dbReference type="EMBL" id="JARKIE010000023">
    <property type="protein sequence ID" value="KAJ7699199.1"/>
    <property type="molecule type" value="Genomic_DNA"/>
</dbReference>
<evidence type="ECO:0000256" key="1">
    <source>
        <dbReference type="SAM" id="MobiDB-lite"/>
    </source>
</evidence>
<feature type="compositionally biased region" description="Pro residues" evidence="1">
    <location>
        <begin position="69"/>
        <end position="81"/>
    </location>
</feature>
<comment type="caution">
    <text evidence="2">The sequence shown here is derived from an EMBL/GenBank/DDBJ whole genome shotgun (WGS) entry which is preliminary data.</text>
</comment>
<name>A0AAD7GPI4_MYCRO</name>
<reference evidence="2" key="1">
    <citation type="submission" date="2023-03" db="EMBL/GenBank/DDBJ databases">
        <title>Massive genome expansion in bonnet fungi (Mycena s.s.) driven by repeated elements and novel gene families across ecological guilds.</title>
        <authorList>
            <consortium name="Lawrence Berkeley National Laboratory"/>
            <person name="Harder C.B."/>
            <person name="Miyauchi S."/>
            <person name="Viragh M."/>
            <person name="Kuo A."/>
            <person name="Thoen E."/>
            <person name="Andreopoulos B."/>
            <person name="Lu D."/>
            <person name="Skrede I."/>
            <person name="Drula E."/>
            <person name="Henrissat B."/>
            <person name="Morin E."/>
            <person name="Kohler A."/>
            <person name="Barry K."/>
            <person name="LaButti K."/>
            <person name="Morin E."/>
            <person name="Salamov A."/>
            <person name="Lipzen A."/>
            <person name="Mereny Z."/>
            <person name="Hegedus B."/>
            <person name="Baldrian P."/>
            <person name="Stursova M."/>
            <person name="Weitz H."/>
            <person name="Taylor A."/>
            <person name="Grigoriev I.V."/>
            <person name="Nagy L.G."/>
            <person name="Martin F."/>
            <person name="Kauserud H."/>
        </authorList>
    </citation>
    <scope>NUCLEOTIDE SEQUENCE</scope>
    <source>
        <strain evidence="2">CBHHK067</strain>
    </source>
</reference>
<feature type="region of interest" description="Disordered" evidence="1">
    <location>
        <begin position="1"/>
        <end position="26"/>
    </location>
</feature>
<gene>
    <name evidence="2" type="ORF">B0H17DRAFT_1129279</name>
</gene>
<organism evidence="2 3">
    <name type="scientific">Mycena rosella</name>
    <name type="common">Pink bonnet</name>
    <name type="synonym">Agaricus rosellus</name>
    <dbReference type="NCBI Taxonomy" id="1033263"/>
    <lineage>
        <taxon>Eukaryota</taxon>
        <taxon>Fungi</taxon>
        <taxon>Dikarya</taxon>
        <taxon>Basidiomycota</taxon>
        <taxon>Agaricomycotina</taxon>
        <taxon>Agaricomycetes</taxon>
        <taxon>Agaricomycetidae</taxon>
        <taxon>Agaricales</taxon>
        <taxon>Marasmiineae</taxon>
        <taxon>Mycenaceae</taxon>
        <taxon>Mycena</taxon>
    </lineage>
</organism>
<protein>
    <submittedName>
        <fullName evidence="2">Uncharacterized protein</fullName>
    </submittedName>
</protein>
<keyword evidence="3" id="KW-1185">Reference proteome</keyword>
<evidence type="ECO:0000313" key="2">
    <source>
        <dbReference type="EMBL" id="KAJ7699199.1"/>
    </source>
</evidence>
<dbReference type="Proteomes" id="UP001221757">
    <property type="component" value="Unassembled WGS sequence"/>
</dbReference>